<dbReference type="InterPro" id="IPR027805">
    <property type="entry name" value="Transposase_HTH_dom"/>
</dbReference>
<dbReference type="SMART" id="SM00980">
    <property type="entry name" value="THAP"/>
    <property type="match status" value="1"/>
</dbReference>
<keyword evidence="2" id="KW-0479">Metal-binding</keyword>
<evidence type="ECO:0000256" key="4">
    <source>
        <dbReference type="ARBA" id="ARBA00022833"/>
    </source>
</evidence>
<evidence type="ECO:0000313" key="10">
    <source>
        <dbReference type="EMBL" id="KAJ8029742.1"/>
    </source>
</evidence>
<sequence>MVRKCAVRKCSNGLRQLNKWREQDCSIHGSKYGRCICHQPFYLFGFPSEARDANARKEWIKLVNRRDKNGDVWQPKAQDRVCSEHFIDKEPTPKNPYPTLKLGYSLLYTPVFRKLPNDDDDEPTAKRSRKVCSEDLIIFPKNLYPTLKLGNNPYSTSKGKEVQNGGGEPSAKWSRDSKPFSTPVPQNPCHLIQDDHNYDSSSYVCTCKPLCSCAGCQRKQKEIQRLRHEIELLKVENALKGEQLKLNTAKERKLPFPQSILKTDTEVKDYTGLPSKAALQQLSDILKDKASKMRYWTGKQKTISTKVKKKPSPLKSLDKKLGRKRKLSQFEELVLVLMKLRLSLPMGFLGSLFGISKSTCSSLFHTWIKFLASELKCLVFWPGRDLIRNEMPDTVKKLCPTLHCILDCAEFNVERPQDLQIQTLTLSDYKKSNNAKVLLEIASNGMITSLSRASDGNSSGRYVTLESEFYEPGDTEIANSGIPTQDVVIKGHCTLQIPTAAQGFDTQMTKGKVKHAKIVANSRVHVKTAIDRLKHFQILKRTMPSALFPLIYEIVMVCASLTNLIQIHNIL</sequence>
<dbReference type="PROSITE" id="PS50950">
    <property type="entry name" value="ZF_THAP"/>
    <property type="match status" value="1"/>
</dbReference>
<evidence type="ECO:0000259" key="9">
    <source>
        <dbReference type="PROSITE" id="PS50950"/>
    </source>
</evidence>
<feature type="domain" description="THAP-type" evidence="9">
    <location>
        <begin position="1"/>
        <end position="101"/>
    </location>
</feature>
<dbReference type="Pfam" id="PF13613">
    <property type="entry name" value="HTH_Tnp_4"/>
    <property type="match status" value="1"/>
</dbReference>
<dbReference type="InterPro" id="IPR006612">
    <property type="entry name" value="THAP_Znf"/>
</dbReference>
<comment type="caution">
    <text evidence="10">The sequence shown here is derived from an EMBL/GenBank/DDBJ whole genome shotgun (WGS) entry which is preliminary data.</text>
</comment>
<keyword evidence="7" id="KW-0175">Coiled coil</keyword>
<keyword evidence="4" id="KW-0862">Zinc</keyword>
<evidence type="ECO:0000256" key="7">
    <source>
        <dbReference type="SAM" id="Coils"/>
    </source>
</evidence>
<evidence type="ECO:0000256" key="6">
    <source>
        <dbReference type="PROSITE-ProRule" id="PRU00309"/>
    </source>
</evidence>
<dbReference type="EMBL" id="JAIZAY010000014">
    <property type="protein sequence ID" value="KAJ8029742.1"/>
    <property type="molecule type" value="Genomic_DNA"/>
</dbReference>
<dbReference type="Pfam" id="PF05485">
    <property type="entry name" value="THAP"/>
    <property type="match status" value="1"/>
</dbReference>
<dbReference type="PANTHER" id="PTHR23080:SF63">
    <property type="entry name" value="TICK TRANSPOSON"/>
    <property type="match status" value="1"/>
</dbReference>
<evidence type="ECO:0000256" key="5">
    <source>
        <dbReference type="ARBA" id="ARBA00023125"/>
    </source>
</evidence>
<dbReference type="GO" id="GO:0003677">
    <property type="term" value="F:DNA binding"/>
    <property type="evidence" value="ECO:0007669"/>
    <property type="project" value="UniProtKB-UniRule"/>
</dbReference>
<reference evidence="10" key="1">
    <citation type="submission" date="2021-10" db="EMBL/GenBank/DDBJ databases">
        <title>Tropical sea cucumber genome reveals ecological adaptation and Cuvierian tubules defense mechanism.</title>
        <authorList>
            <person name="Chen T."/>
        </authorList>
    </citation>
    <scope>NUCLEOTIDE SEQUENCE</scope>
    <source>
        <strain evidence="10">Nanhai2018</strain>
        <tissue evidence="10">Muscle</tissue>
    </source>
</reference>
<keyword evidence="11" id="KW-1185">Reference proteome</keyword>
<dbReference type="InterPro" id="IPR027806">
    <property type="entry name" value="HARBI1_dom"/>
</dbReference>
<dbReference type="Proteomes" id="UP001152320">
    <property type="component" value="Chromosome 14"/>
</dbReference>
<dbReference type="PANTHER" id="PTHR23080">
    <property type="entry name" value="THAP DOMAIN PROTEIN"/>
    <property type="match status" value="1"/>
</dbReference>
<proteinExistence type="predicted"/>
<evidence type="ECO:0000256" key="1">
    <source>
        <dbReference type="ARBA" id="ARBA00001968"/>
    </source>
</evidence>
<accession>A0A9Q1GZB2</accession>
<keyword evidence="3 6" id="KW-0863">Zinc-finger</keyword>
<dbReference type="GO" id="GO:0008270">
    <property type="term" value="F:zinc ion binding"/>
    <property type="evidence" value="ECO:0007669"/>
    <property type="project" value="UniProtKB-KW"/>
</dbReference>
<dbReference type="AlphaFoldDB" id="A0A9Q1GZB2"/>
<protein>
    <recommendedName>
        <fullName evidence="9">THAP-type domain-containing protein</fullName>
    </recommendedName>
</protein>
<evidence type="ECO:0000256" key="2">
    <source>
        <dbReference type="ARBA" id="ARBA00022723"/>
    </source>
</evidence>
<keyword evidence="5 6" id="KW-0238">DNA-binding</keyword>
<evidence type="ECO:0000256" key="8">
    <source>
        <dbReference type="SAM" id="MobiDB-lite"/>
    </source>
</evidence>
<organism evidence="10 11">
    <name type="scientific">Holothuria leucospilota</name>
    <name type="common">Black long sea cucumber</name>
    <name type="synonym">Mertensiothuria leucospilota</name>
    <dbReference type="NCBI Taxonomy" id="206669"/>
    <lineage>
        <taxon>Eukaryota</taxon>
        <taxon>Metazoa</taxon>
        <taxon>Echinodermata</taxon>
        <taxon>Eleutherozoa</taxon>
        <taxon>Echinozoa</taxon>
        <taxon>Holothuroidea</taxon>
        <taxon>Aspidochirotacea</taxon>
        <taxon>Aspidochirotida</taxon>
        <taxon>Holothuriidae</taxon>
        <taxon>Holothuria</taxon>
    </lineage>
</organism>
<evidence type="ECO:0000256" key="3">
    <source>
        <dbReference type="ARBA" id="ARBA00022771"/>
    </source>
</evidence>
<feature type="region of interest" description="Disordered" evidence="8">
    <location>
        <begin position="154"/>
        <end position="179"/>
    </location>
</feature>
<comment type="cofactor">
    <cofactor evidence="1">
        <name>a divalent metal cation</name>
        <dbReference type="ChEBI" id="CHEBI:60240"/>
    </cofactor>
</comment>
<feature type="coiled-coil region" evidence="7">
    <location>
        <begin position="216"/>
        <end position="252"/>
    </location>
</feature>
<name>A0A9Q1GZB2_HOLLE</name>
<gene>
    <name evidence="10" type="ORF">HOLleu_29214</name>
</gene>
<dbReference type="SUPFAM" id="SSF57716">
    <property type="entry name" value="Glucocorticoid receptor-like (DNA-binding domain)"/>
    <property type="match status" value="1"/>
</dbReference>
<dbReference type="OrthoDB" id="6496153at2759"/>
<dbReference type="Pfam" id="PF13359">
    <property type="entry name" value="DDE_Tnp_4"/>
    <property type="match status" value="1"/>
</dbReference>
<evidence type="ECO:0000313" key="11">
    <source>
        <dbReference type="Proteomes" id="UP001152320"/>
    </source>
</evidence>